<keyword evidence="7" id="KW-0479">Metal-binding</keyword>
<reference evidence="8 9" key="1">
    <citation type="submission" date="2011-04" db="EMBL/GenBank/DDBJ databases">
        <title>The Genome Sequence of Dysgonomonas mossii DSM 22836.</title>
        <authorList>
            <consortium name="The Broad Institute Genome Sequencing Platform"/>
            <person name="Earl A."/>
            <person name="Ward D."/>
            <person name="Feldgarden M."/>
            <person name="Gevers D."/>
            <person name="Pudlo N."/>
            <person name="Martens E."/>
            <person name="Allen-Vercoe E."/>
            <person name="Young S.K."/>
            <person name="Zeng Q."/>
            <person name="Gargeya S."/>
            <person name="Fitzgerald M."/>
            <person name="Haas B."/>
            <person name="Abouelleil A."/>
            <person name="Alvarado L."/>
            <person name="Arachchi H.M."/>
            <person name="Berlin A."/>
            <person name="Brown A."/>
            <person name="Chapman S.B."/>
            <person name="Chen Z."/>
            <person name="Dunbar C."/>
            <person name="Freedman E."/>
            <person name="Gearin G."/>
            <person name="Gellesch M."/>
            <person name="Goldberg J."/>
            <person name="Griggs A."/>
            <person name="Gujja S."/>
            <person name="Heiman D."/>
            <person name="Howarth C."/>
            <person name="Larson L."/>
            <person name="Lui A."/>
            <person name="MacDonald P.J.P."/>
            <person name="Mehta T."/>
            <person name="Montmayeur A."/>
            <person name="Murphy C."/>
            <person name="Neiman D."/>
            <person name="Pearson M."/>
            <person name="Priest M."/>
            <person name="Roberts A."/>
            <person name="Saif S."/>
            <person name="Shea T."/>
            <person name="Shenoy N."/>
            <person name="Sisk P."/>
            <person name="Stolte C."/>
            <person name="Sykes S."/>
            <person name="Yandava C."/>
            <person name="Wortman J."/>
            <person name="Nusbaum C."/>
            <person name="Birren B."/>
        </authorList>
    </citation>
    <scope>NUCLEOTIDE SEQUENCE [LARGE SCALE GENOMIC DNA]</scope>
    <source>
        <strain evidence="8 9">DSM 22836</strain>
    </source>
</reference>
<dbReference type="SUPFAM" id="SSF46785">
    <property type="entry name" value="Winged helix' DNA-binding domain"/>
    <property type="match status" value="1"/>
</dbReference>
<keyword evidence="4" id="KW-0805">Transcription regulation</keyword>
<dbReference type="InterPro" id="IPR036390">
    <property type="entry name" value="WH_DNA-bd_sf"/>
</dbReference>
<comment type="cofactor">
    <cofactor evidence="7">
        <name>Zn(2+)</name>
        <dbReference type="ChEBI" id="CHEBI:29105"/>
    </cofactor>
    <text evidence="7">Binds 1 zinc ion per subunit.</text>
</comment>
<dbReference type="GO" id="GO:0008270">
    <property type="term" value="F:zinc ion binding"/>
    <property type="evidence" value="ECO:0007669"/>
    <property type="project" value="TreeGrafter"/>
</dbReference>
<feature type="binding site" evidence="7">
    <location>
        <position position="145"/>
    </location>
    <ligand>
        <name>Zn(2+)</name>
        <dbReference type="ChEBI" id="CHEBI:29105"/>
    </ligand>
</feature>
<evidence type="ECO:0000256" key="4">
    <source>
        <dbReference type="ARBA" id="ARBA00023015"/>
    </source>
</evidence>
<evidence type="ECO:0000256" key="5">
    <source>
        <dbReference type="ARBA" id="ARBA00023125"/>
    </source>
</evidence>
<feature type="binding site" evidence="7">
    <location>
        <position position="108"/>
    </location>
    <ligand>
        <name>Zn(2+)</name>
        <dbReference type="ChEBI" id="CHEBI:29105"/>
    </ligand>
</feature>
<dbReference type="GO" id="GO:0045892">
    <property type="term" value="P:negative regulation of DNA-templated transcription"/>
    <property type="evidence" value="ECO:0007669"/>
    <property type="project" value="TreeGrafter"/>
</dbReference>
<feature type="binding site" evidence="7">
    <location>
        <position position="105"/>
    </location>
    <ligand>
        <name>Zn(2+)</name>
        <dbReference type="ChEBI" id="CHEBI:29105"/>
    </ligand>
</feature>
<organism evidence="8 9">
    <name type="scientific">Dysgonomonas mossii DSM 22836</name>
    <dbReference type="NCBI Taxonomy" id="742767"/>
    <lineage>
        <taxon>Bacteria</taxon>
        <taxon>Pseudomonadati</taxon>
        <taxon>Bacteroidota</taxon>
        <taxon>Bacteroidia</taxon>
        <taxon>Bacteroidales</taxon>
        <taxon>Dysgonomonadaceae</taxon>
        <taxon>Dysgonomonas</taxon>
    </lineage>
</organism>
<keyword evidence="6" id="KW-0804">Transcription</keyword>
<dbReference type="PANTHER" id="PTHR33202">
    <property type="entry name" value="ZINC UPTAKE REGULATION PROTEIN"/>
    <property type="match status" value="1"/>
</dbReference>
<evidence type="ECO:0000256" key="7">
    <source>
        <dbReference type="PIRSR" id="PIRSR602481-1"/>
    </source>
</evidence>
<evidence type="ECO:0000256" key="1">
    <source>
        <dbReference type="ARBA" id="ARBA00007957"/>
    </source>
</evidence>
<dbReference type="Gene3D" id="1.10.10.10">
    <property type="entry name" value="Winged helix-like DNA-binding domain superfamily/Winged helix DNA-binding domain"/>
    <property type="match status" value="1"/>
</dbReference>
<keyword evidence="9" id="KW-1185">Reference proteome</keyword>
<accession>F8X3C5</accession>
<dbReference type="EMBL" id="ADLW01000014">
    <property type="protein sequence ID" value="EGK05552.1"/>
    <property type="molecule type" value="Genomic_DNA"/>
</dbReference>
<dbReference type="Gene3D" id="3.30.1490.190">
    <property type="match status" value="1"/>
</dbReference>
<dbReference type="HOGENOM" id="CLU_096072_6_1_10"/>
<comment type="similarity">
    <text evidence="1">Belongs to the Fur family.</text>
</comment>
<dbReference type="Proteomes" id="UP000006420">
    <property type="component" value="Unassembled WGS sequence"/>
</dbReference>
<dbReference type="InterPro" id="IPR002481">
    <property type="entry name" value="FUR"/>
</dbReference>
<evidence type="ECO:0008006" key="10">
    <source>
        <dbReference type="Google" id="ProtNLM"/>
    </source>
</evidence>
<comment type="caution">
    <text evidence="8">The sequence shown here is derived from an EMBL/GenBank/DDBJ whole genome shotgun (WGS) entry which is preliminary data.</text>
</comment>
<dbReference type="GO" id="GO:1900376">
    <property type="term" value="P:regulation of secondary metabolite biosynthetic process"/>
    <property type="evidence" value="ECO:0007669"/>
    <property type="project" value="TreeGrafter"/>
</dbReference>
<evidence type="ECO:0000256" key="2">
    <source>
        <dbReference type="ARBA" id="ARBA00022491"/>
    </source>
</evidence>
<evidence type="ECO:0000313" key="8">
    <source>
        <dbReference type="EMBL" id="EGK05552.1"/>
    </source>
</evidence>
<dbReference type="GO" id="GO:0000976">
    <property type="term" value="F:transcription cis-regulatory region binding"/>
    <property type="evidence" value="ECO:0007669"/>
    <property type="project" value="TreeGrafter"/>
</dbReference>
<dbReference type="InterPro" id="IPR036388">
    <property type="entry name" value="WH-like_DNA-bd_sf"/>
</dbReference>
<evidence type="ECO:0000256" key="6">
    <source>
        <dbReference type="ARBA" id="ARBA00023163"/>
    </source>
</evidence>
<feature type="binding site" evidence="7">
    <location>
        <position position="142"/>
    </location>
    <ligand>
        <name>Zn(2+)</name>
        <dbReference type="ChEBI" id="CHEBI:29105"/>
    </ligand>
</feature>
<keyword evidence="5" id="KW-0238">DNA-binding</keyword>
<dbReference type="STRING" id="742767.HMPREF9456_02753"/>
<protein>
    <recommendedName>
        <fullName evidence="10">Transcriptional repressor</fullName>
    </recommendedName>
</protein>
<gene>
    <name evidence="8" type="ORF">HMPREF9456_02753</name>
</gene>
<dbReference type="InterPro" id="IPR043135">
    <property type="entry name" value="Fur_C"/>
</dbReference>
<evidence type="ECO:0000256" key="3">
    <source>
        <dbReference type="ARBA" id="ARBA00022833"/>
    </source>
</evidence>
<keyword evidence="3 7" id="KW-0862">Zinc</keyword>
<keyword evidence="2" id="KW-0678">Repressor</keyword>
<dbReference type="AlphaFoldDB" id="F8X3C5"/>
<dbReference type="Pfam" id="PF01475">
    <property type="entry name" value="FUR"/>
    <property type="match status" value="1"/>
</dbReference>
<dbReference type="GO" id="GO:0003700">
    <property type="term" value="F:DNA-binding transcription factor activity"/>
    <property type="evidence" value="ECO:0007669"/>
    <property type="project" value="InterPro"/>
</dbReference>
<dbReference type="PANTHER" id="PTHR33202:SF22">
    <property type="entry name" value="HYDROGEN PEROXIDE SENSITIVE REPRESSOR"/>
    <property type="match status" value="1"/>
</dbReference>
<proteinExistence type="inferred from homology"/>
<sequence>MRLFIIFVKRMIMNAEQILKQHGIKKTVCRKCIIDKLIESDDTALTENEIKDAFSGLFDRVTFYRSLKTLEEAKVIHRIVLNNNTVKYALSSLLVLSKIHPHFHCTSCDKVTCLDSSLLDRNLHLPSGYKVDSAQVLLEGICPDCMKK</sequence>
<evidence type="ECO:0000313" key="9">
    <source>
        <dbReference type="Proteomes" id="UP000006420"/>
    </source>
</evidence>
<dbReference type="eggNOG" id="COG0735">
    <property type="taxonomic scope" value="Bacteria"/>
</dbReference>
<name>F8X3C5_9BACT</name>